<reference evidence="5 6" key="1">
    <citation type="submission" date="2020-11" db="EMBL/GenBank/DDBJ databases">
        <title>Kefir isolates.</title>
        <authorList>
            <person name="Marcisauskas S."/>
            <person name="Kim Y."/>
            <person name="Blasche S."/>
        </authorList>
    </citation>
    <scope>NUCLEOTIDE SEQUENCE [LARGE SCALE GENOMIC DNA]</scope>
    <source>
        <strain evidence="5 6">KR</strain>
    </source>
</reference>
<accession>A0A9P6VXQ4</accession>
<dbReference type="Proteomes" id="UP000777482">
    <property type="component" value="Unassembled WGS sequence"/>
</dbReference>
<evidence type="ECO:0000313" key="6">
    <source>
        <dbReference type="Proteomes" id="UP000777482"/>
    </source>
</evidence>
<evidence type="ECO:0000256" key="3">
    <source>
        <dbReference type="PIRSR" id="PIRSR001365-1"/>
    </source>
</evidence>
<dbReference type="EMBL" id="PUHQ01000061">
    <property type="protein sequence ID" value="KAG0658833.1"/>
    <property type="molecule type" value="Genomic_DNA"/>
</dbReference>
<evidence type="ECO:0000256" key="4">
    <source>
        <dbReference type="PIRSR" id="PIRSR001365-2"/>
    </source>
</evidence>
<proteinExistence type="inferred from homology"/>
<feature type="active site" description="Schiff-base intermediate with substrate" evidence="3">
    <location>
        <position position="182"/>
    </location>
</feature>
<evidence type="ECO:0000256" key="1">
    <source>
        <dbReference type="ARBA" id="ARBA00023239"/>
    </source>
</evidence>
<dbReference type="PANTHER" id="PTHR12128">
    <property type="entry name" value="DIHYDRODIPICOLINATE SYNTHASE"/>
    <property type="match status" value="1"/>
</dbReference>
<dbReference type="SUPFAM" id="SSF51569">
    <property type="entry name" value="Aldolase"/>
    <property type="match status" value="1"/>
</dbReference>
<evidence type="ECO:0000256" key="2">
    <source>
        <dbReference type="PIRNR" id="PIRNR001365"/>
    </source>
</evidence>
<dbReference type="AlphaFoldDB" id="A0A9P6VXQ4"/>
<protein>
    <recommendedName>
        <fullName evidence="7">Dihydrodipicolinate synthase</fullName>
    </recommendedName>
</protein>
<keyword evidence="6" id="KW-1185">Reference proteome</keyword>
<evidence type="ECO:0008006" key="7">
    <source>
        <dbReference type="Google" id="ProtNLM"/>
    </source>
</evidence>
<name>A0A9P6VXQ4_RHOMI</name>
<evidence type="ECO:0000313" key="5">
    <source>
        <dbReference type="EMBL" id="KAG0658833.1"/>
    </source>
</evidence>
<organism evidence="5 6">
    <name type="scientific">Rhodotorula mucilaginosa</name>
    <name type="common">Yeast</name>
    <name type="synonym">Rhodotorula rubra</name>
    <dbReference type="NCBI Taxonomy" id="5537"/>
    <lineage>
        <taxon>Eukaryota</taxon>
        <taxon>Fungi</taxon>
        <taxon>Dikarya</taxon>
        <taxon>Basidiomycota</taxon>
        <taxon>Pucciniomycotina</taxon>
        <taxon>Microbotryomycetes</taxon>
        <taxon>Sporidiobolales</taxon>
        <taxon>Sporidiobolaceae</taxon>
        <taxon>Rhodotorula</taxon>
    </lineage>
</organism>
<dbReference type="PIRSF" id="PIRSF001365">
    <property type="entry name" value="DHDPS"/>
    <property type="match status" value="1"/>
</dbReference>
<dbReference type="SMART" id="SM01130">
    <property type="entry name" value="DHDPS"/>
    <property type="match status" value="1"/>
</dbReference>
<gene>
    <name evidence="5" type="ORF">C6P46_005579</name>
</gene>
<dbReference type="Gene3D" id="3.20.20.70">
    <property type="entry name" value="Aldolase class I"/>
    <property type="match status" value="1"/>
</dbReference>
<sequence>MPSVSSASKFGRLVPKGVYAPLITPFNADQSVNIDTFKRHVQYIASAGVGIVALGSMGESVHLTHSERNKVVVAAREALDADPSLKDVPLVVGTGACSTYETIQLTQEAAERGADFAMVIAPGYFAGALNPKALKQFFVDVAEASPIPIIVYNYPGASAGLDINSDLMTEIAAASANIAGCKLTCGSVGKLTRLTYLRDDFAVLGGFVDFLGPSLLAGAAGGITGTANVAPKTCLKLYKDTMAALSGDGSVSLASAQQLQGVVSRADWVLQKVGISGTKYALEQVKGYGGVPRRPLLPFDEADGKGQKLLEDLQEILAIEKKL</sequence>
<comment type="similarity">
    <text evidence="2">Belongs to the DapA family.</text>
</comment>
<dbReference type="PANTHER" id="PTHR12128:SF66">
    <property type="entry name" value="4-HYDROXY-2-OXOGLUTARATE ALDOLASE, MITOCHONDRIAL"/>
    <property type="match status" value="1"/>
</dbReference>
<dbReference type="InterPro" id="IPR002220">
    <property type="entry name" value="DapA-like"/>
</dbReference>
<dbReference type="OrthoDB" id="191315at2759"/>
<dbReference type="Pfam" id="PF00701">
    <property type="entry name" value="DHDPS"/>
    <property type="match status" value="1"/>
</dbReference>
<dbReference type="CDD" id="cd00408">
    <property type="entry name" value="DHDPS-like"/>
    <property type="match status" value="1"/>
</dbReference>
<dbReference type="GO" id="GO:0008840">
    <property type="term" value="F:4-hydroxy-tetrahydrodipicolinate synthase activity"/>
    <property type="evidence" value="ECO:0007669"/>
    <property type="project" value="TreeGrafter"/>
</dbReference>
<dbReference type="PRINTS" id="PR00146">
    <property type="entry name" value="DHPICSNTHASE"/>
</dbReference>
<comment type="caution">
    <text evidence="5">The sequence shown here is derived from an EMBL/GenBank/DDBJ whole genome shotgun (WGS) entry which is preliminary data.</text>
</comment>
<feature type="binding site" evidence="4">
    <location>
        <position position="223"/>
    </location>
    <ligand>
        <name>pyruvate</name>
        <dbReference type="ChEBI" id="CHEBI:15361"/>
    </ligand>
</feature>
<keyword evidence="1 2" id="KW-0456">Lyase</keyword>
<dbReference type="InterPro" id="IPR013785">
    <property type="entry name" value="Aldolase_TIM"/>
</dbReference>
<feature type="active site" description="Proton donor/acceptor" evidence="3">
    <location>
        <position position="152"/>
    </location>
</feature>